<keyword evidence="2" id="KW-1185">Reference proteome</keyword>
<dbReference type="EMBL" id="JACSDY010000011">
    <property type="protein sequence ID" value="KAF7415536.1"/>
    <property type="molecule type" value="Genomic_DNA"/>
</dbReference>
<accession>A0A834NQ79</accession>
<comment type="caution">
    <text evidence="1">The sequence shown here is derived from an EMBL/GenBank/DDBJ whole genome shotgun (WGS) entry which is preliminary data.</text>
</comment>
<gene>
    <name evidence="1" type="ORF">H0235_012128</name>
</gene>
<protein>
    <submittedName>
        <fullName evidence="1">Uncharacterized protein</fullName>
    </submittedName>
</protein>
<proteinExistence type="predicted"/>
<name>A0A834NQ79_VESPE</name>
<evidence type="ECO:0000313" key="1">
    <source>
        <dbReference type="EMBL" id="KAF7415536.1"/>
    </source>
</evidence>
<organism evidence="1 2">
    <name type="scientific">Vespula pensylvanica</name>
    <name type="common">Western yellow jacket</name>
    <name type="synonym">Wasp</name>
    <dbReference type="NCBI Taxonomy" id="30213"/>
    <lineage>
        <taxon>Eukaryota</taxon>
        <taxon>Metazoa</taxon>
        <taxon>Ecdysozoa</taxon>
        <taxon>Arthropoda</taxon>
        <taxon>Hexapoda</taxon>
        <taxon>Insecta</taxon>
        <taxon>Pterygota</taxon>
        <taxon>Neoptera</taxon>
        <taxon>Endopterygota</taxon>
        <taxon>Hymenoptera</taxon>
        <taxon>Apocrita</taxon>
        <taxon>Aculeata</taxon>
        <taxon>Vespoidea</taxon>
        <taxon>Vespidae</taxon>
        <taxon>Vespinae</taxon>
        <taxon>Vespula</taxon>
    </lineage>
</organism>
<dbReference type="Proteomes" id="UP000600918">
    <property type="component" value="Unassembled WGS sequence"/>
</dbReference>
<evidence type="ECO:0000313" key="2">
    <source>
        <dbReference type="Proteomes" id="UP000600918"/>
    </source>
</evidence>
<sequence>MRIMQVSKTPYPVRLESYDVSNAVIRAVARNGPFLENERRHARDEDLIKLSGDIVDRGFTSRLNTNFEFFIISQISVNSKISRPN</sequence>
<reference evidence="1" key="1">
    <citation type="journal article" date="2020" name="G3 (Bethesda)">
        <title>High-Quality Assemblies for Three Invasive Social Wasps from the &lt;i&gt;Vespula&lt;/i&gt; Genus.</title>
        <authorList>
            <person name="Harrop T.W.R."/>
            <person name="Guhlin J."/>
            <person name="McLaughlin G.M."/>
            <person name="Permina E."/>
            <person name="Stockwell P."/>
            <person name="Gilligan J."/>
            <person name="Le Lec M.F."/>
            <person name="Gruber M.A.M."/>
            <person name="Quinn O."/>
            <person name="Lovegrove M."/>
            <person name="Duncan E.J."/>
            <person name="Remnant E.J."/>
            <person name="Van Eeckhoven J."/>
            <person name="Graham B."/>
            <person name="Knapp R.A."/>
            <person name="Langford K.W."/>
            <person name="Kronenberg Z."/>
            <person name="Press M.O."/>
            <person name="Eacker S.M."/>
            <person name="Wilson-Rankin E.E."/>
            <person name="Purcell J."/>
            <person name="Lester P.J."/>
            <person name="Dearden P.K."/>
        </authorList>
    </citation>
    <scope>NUCLEOTIDE SEQUENCE</scope>
    <source>
        <strain evidence="1">Volc-1</strain>
    </source>
</reference>
<dbReference type="AlphaFoldDB" id="A0A834NQ79"/>